<dbReference type="AlphaFoldDB" id="B9DXM3"/>
<dbReference type="EMBL" id="AP009049">
    <property type="protein sequence ID" value="BAH08466.1"/>
    <property type="molecule type" value="Genomic_DNA"/>
</dbReference>
<reference evidence="2" key="1">
    <citation type="submission" date="2005-09" db="EMBL/GenBank/DDBJ databases">
        <title>Complete genome sequence of Clostridium kluyveri and comparative genomics of Clostridia species.</title>
        <authorList>
            <person name="Inui M."/>
            <person name="Nonaka H."/>
            <person name="Shinoda Y."/>
            <person name="Ikenaga Y."/>
            <person name="Abe M."/>
            <person name="Naito K."/>
            <person name="Vertes A.A."/>
            <person name="Yukawa H."/>
        </authorList>
    </citation>
    <scope>NUCLEOTIDE SEQUENCE [LARGE SCALE GENOMIC DNA]</scope>
    <source>
        <strain evidence="2">NBRC 12016</strain>
    </source>
</reference>
<evidence type="ECO:0000313" key="1">
    <source>
        <dbReference type="EMBL" id="BAH08466.1"/>
    </source>
</evidence>
<evidence type="ECO:0008006" key="3">
    <source>
        <dbReference type="Google" id="ProtNLM"/>
    </source>
</evidence>
<sequence>MLVSEKGKEIRAFAGLVLHTGAGITEKGGSMAKEPEKVRTGFYIEKEVLERCDELLEQANVKSRNEFVTEALRFYCGYLISQKIENYLLQSLSSVLVSTIRDTENRLARMDFKIATELSKLSHVVAYTHAVDDQALQSLHLKCVEEVKRINGAIDFEDAYNYQKRRT</sequence>
<dbReference type="CDD" id="cd22231">
    <property type="entry name" value="RHH_NikR_HicB-like"/>
    <property type="match status" value="1"/>
</dbReference>
<gene>
    <name evidence="1" type="ordered locus">CKR_3415</name>
</gene>
<name>B9DXM3_CLOK1</name>
<proteinExistence type="predicted"/>
<evidence type="ECO:0000313" key="2">
    <source>
        <dbReference type="Proteomes" id="UP000007969"/>
    </source>
</evidence>
<accession>B9DXM3</accession>
<dbReference type="Proteomes" id="UP000007969">
    <property type="component" value="Chromosome"/>
</dbReference>
<dbReference type="KEGG" id="ckr:CKR_3415"/>
<protein>
    <recommendedName>
        <fullName evidence="3">Ribbon-helix-helix protein CopG domain-containing protein</fullName>
    </recommendedName>
</protein>
<organism evidence="1 2">
    <name type="scientific">Clostridium kluyveri (strain NBRC 12016)</name>
    <dbReference type="NCBI Taxonomy" id="583346"/>
    <lineage>
        <taxon>Bacteria</taxon>
        <taxon>Bacillati</taxon>
        <taxon>Bacillota</taxon>
        <taxon>Clostridia</taxon>
        <taxon>Eubacteriales</taxon>
        <taxon>Clostridiaceae</taxon>
        <taxon>Clostridium</taxon>
    </lineage>
</organism>
<dbReference type="HOGENOM" id="CLU_119981_0_0_9"/>